<protein>
    <recommendedName>
        <fullName evidence="1">DNA helicase</fullName>
        <ecNumber evidence="1">3.6.4.12</ecNumber>
    </recommendedName>
</protein>
<dbReference type="GO" id="GO:0006279">
    <property type="term" value="P:premeiotic DNA replication"/>
    <property type="evidence" value="ECO:0007669"/>
    <property type="project" value="UniProtKB-ARBA"/>
</dbReference>
<dbReference type="InterPro" id="IPR031327">
    <property type="entry name" value="MCM"/>
</dbReference>
<evidence type="ECO:0000313" key="8">
    <source>
        <dbReference type="Proteomes" id="UP000011082"/>
    </source>
</evidence>
<dbReference type="GO" id="GO:0016787">
    <property type="term" value="F:hydrolase activity"/>
    <property type="evidence" value="ECO:0007669"/>
    <property type="project" value="UniProtKB-KW"/>
</dbReference>
<accession>L2GP71</accession>
<dbReference type="OMA" id="ACATREN"/>
<evidence type="ECO:0000256" key="3">
    <source>
        <dbReference type="ARBA" id="ARBA00022840"/>
    </source>
</evidence>
<organism evidence="7 8">
    <name type="scientific">Vittaforma corneae (strain ATCC 50505)</name>
    <name type="common">Microsporidian parasite</name>
    <name type="synonym">Nosema corneum</name>
    <dbReference type="NCBI Taxonomy" id="993615"/>
    <lineage>
        <taxon>Eukaryota</taxon>
        <taxon>Fungi</taxon>
        <taxon>Fungi incertae sedis</taxon>
        <taxon>Microsporidia</taxon>
        <taxon>Nosematidae</taxon>
        <taxon>Vittaforma</taxon>
    </lineage>
</organism>
<dbReference type="Pfam" id="PF17855">
    <property type="entry name" value="MCM_lid"/>
    <property type="match status" value="1"/>
</dbReference>
<keyword evidence="3 5" id="KW-0067">ATP-binding</keyword>
<keyword evidence="4 5" id="KW-0238">DNA-binding</keyword>
<evidence type="ECO:0000313" key="7">
    <source>
        <dbReference type="EMBL" id="ELA42683.1"/>
    </source>
</evidence>
<evidence type="ECO:0000256" key="4">
    <source>
        <dbReference type="ARBA" id="ARBA00023125"/>
    </source>
</evidence>
<dbReference type="GO" id="GO:0031261">
    <property type="term" value="C:DNA replication preinitiation complex"/>
    <property type="evidence" value="ECO:0007669"/>
    <property type="project" value="UniProtKB-ARBA"/>
</dbReference>
<dbReference type="SUPFAM" id="SSF50249">
    <property type="entry name" value="Nucleic acid-binding proteins"/>
    <property type="match status" value="1"/>
</dbReference>
<dbReference type="RefSeq" id="XP_007603888.1">
    <property type="nucleotide sequence ID" value="XM_007603826.1"/>
</dbReference>
<dbReference type="InterPro" id="IPR041562">
    <property type="entry name" value="MCM_lid"/>
</dbReference>
<sequence>MNFHGDLTPDLINLIMLCDKNPELANDIVNNTTRYPILYKKALDGIPTSIIITKPLSCKELNRMVKVTGSIIKTYPIFFKNVTSEQICLKCRATSYLSEHEASKLRGNLFCQSCGSSNLKTSQNFQHSFPIQTIKIQDMSNSDAMSETIEVNIEGEKVGVFQHGDKISVTGTVLRKWKSLRPNESMLSTLFIKAIQIIKDNDEENEYSEVKCLIDDYCSKNRFEKRSFIINSFCPELCGLYNVKLGFLLALIGGAVGNKDPGASRLNSHVLIVGDPGTGKSHLLKATSKLVSPSIFTNGVGTSDAGLTSCAVRYEKEWTLEAGALVLADTGICCIDEFNRLKISEKSGLLEAMEQQTLSVAKAGMVTTLNSRCSVFAAAGIRYNYDSKRSICDNLEMASPLVSRFDLIFGIFDKSNKDKDAEVCNYVLSRESPVKLPEQIRWSQTTLRTFISQCRKKKNNITEPTCDILLKYYTKKRTLEGVNEFNTIRMLESLVRLTEAHSKLMGMDDVTEEDSFIALILMETSINSASSIAIDVEKVFVDQSYFEKIRGLICTKYGIDFKEQTI</sequence>
<dbReference type="InterPro" id="IPR003593">
    <property type="entry name" value="AAA+_ATPase"/>
</dbReference>
<evidence type="ECO:0000259" key="6">
    <source>
        <dbReference type="PROSITE" id="PS50051"/>
    </source>
</evidence>
<dbReference type="Gene3D" id="2.40.50.140">
    <property type="entry name" value="Nucleic acid-binding proteins"/>
    <property type="match status" value="1"/>
</dbReference>
<evidence type="ECO:0000256" key="2">
    <source>
        <dbReference type="ARBA" id="ARBA00022741"/>
    </source>
</evidence>
<dbReference type="GO" id="GO:0043596">
    <property type="term" value="C:nuclear replication fork"/>
    <property type="evidence" value="ECO:0007669"/>
    <property type="project" value="UniProtKB-ARBA"/>
</dbReference>
<keyword evidence="8" id="KW-1185">Reference proteome</keyword>
<dbReference type="GO" id="GO:0003697">
    <property type="term" value="F:single-stranded DNA binding"/>
    <property type="evidence" value="ECO:0007669"/>
    <property type="project" value="TreeGrafter"/>
</dbReference>
<dbReference type="SUPFAM" id="SSF52540">
    <property type="entry name" value="P-loop containing nucleoside triphosphate hydrolases"/>
    <property type="match status" value="1"/>
</dbReference>
<dbReference type="SMART" id="SM00382">
    <property type="entry name" value="AAA"/>
    <property type="match status" value="1"/>
</dbReference>
<dbReference type="OrthoDB" id="6274823at2759"/>
<dbReference type="Gene3D" id="2.20.28.10">
    <property type="match status" value="1"/>
</dbReference>
<evidence type="ECO:0000256" key="1">
    <source>
        <dbReference type="ARBA" id="ARBA00012551"/>
    </source>
</evidence>
<dbReference type="InterPro" id="IPR001208">
    <property type="entry name" value="MCM_dom"/>
</dbReference>
<dbReference type="PROSITE" id="PS00847">
    <property type="entry name" value="MCM_1"/>
    <property type="match status" value="1"/>
</dbReference>
<dbReference type="GeneID" id="19881153"/>
<dbReference type="GO" id="GO:0005656">
    <property type="term" value="C:nuclear pre-replicative complex"/>
    <property type="evidence" value="ECO:0007669"/>
    <property type="project" value="UniProtKB-ARBA"/>
</dbReference>
<gene>
    <name evidence="7" type="ORF">VICG_00435</name>
</gene>
<dbReference type="InterPro" id="IPR027417">
    <property type="entry name" value="P-loop_NTPase"/>
</dbReference>
<reference evidence="8" key="1">
    <citation type="submission" date="2011-05" db="EMBL/GenBank/DDBJ databases">
        <title>The genome sequence of Vittaforma corneae strain ATCC 50505.</title>
        <authorList>
            <consortium name="The Broad Institute Genome Sequencing Platform"/>
            <person name="Cuomo C."/>
            <person name="Didier E."/>
            <person name="Bowers L."/>
            <person name="Young S.K."/>
            <person name="Zeng Q."/>
            <person name="Gargeya S."/>
            <person name="Fitzgerald M."/>
            <person name="Haas B."/>
            <person name="Abouelleil A."/>
            <person name="Alvarado L."/>
            <person name="Arachchi H.M."/>
            <person name="Berlin A."/>
            <person name="Chapman S.B."/>
            <person name="Gearin G."/>
            <person name="Goldberg J."/>
            <person name="Griggs A."/>
            <person name="Gujja S."/>
            <person name="Hansen M."/>
            <person name="Heiman D."/>
            <person name="Howarth C."/>
            <person name="Larimer J."/>
            <person name="Lui A."/>
            <person name="MacDonald P.J.P."/>
            <person name="McCowen C."/>
            <person name="Montmayeur A."/>
            <person name="Murphy C."/>
            <person name="Neiman D."/>
            <person name="Pearson M."/>
            <person name="Priest M."/>
            <person name="Roberts A."/>
            <person name="Saif S."/>
            <person name="Shea T."/>
            <person name="Sisk P."/>
            <person name="Stolte C."/>
            <person name="Sykes S."/>
            <person name="Wortman J."/>
            <person name="Nusbaum C."/>
            <person name="Birren B."/>
        </authorList>
    </citation>
    <scope>NUCLEOTIDE SEQUENCE [LARGE SCALE GENOMIC DNA]</scope>
    <source>
        <strain evidence="8">ATCC 50505</strain>
    </source>
</reference>
<dbReference type="InParanoid" id="L2GP71"/>
<dbReference type="Pfam" id="PF00493">
    <property type="entry name" value="MCM"/>
    <property type="match status" value="1"/>
</dbReference>
<evidence type="ECO:0000256" key="5">
    <source>
        <dbReference type="RuleBase" id="RU004070"/>
    </source>
</evidence>
<feature type="domain" description="MCM C-terminal AAA(+) ATPase" evidence="6">
    <location>
        <begin position="229"/>
        <end position="427"/>
    </location>
</feature>
<dbReference type="Gene3D" id="3.40.50.300">
    <property type="entry name" value="P-loop containing nucleotide triphosphate hydrolases"/>
    <property type="match status" value="1"/>
</dbReference>
<dbReference type="GO" id="GO:0000724">
    <property type="term" value="P:double-strand break repair via homologous recombination"/>
    <property type="evidence" value="ECO:0007669"/>
    <property type="project" value="TreeGrafter"/>
</dbReference>
<dbReference type="GO" id="GO:0042555">
    <property type="term" value="C:MCM complex"/>
    <property type="evidence" value="ECO:0007669"/>
    <property type="project" value="UniProtKB-ARBA"/>
</dbReference>
<dbReference type="GO" id="GO:0005524">
    <property type="term" value="F:ATP binding"/>
    <property type="evidence" value="ECO:0007669"/>
    <property type="project" value="UniProtKB-KW"/>
</dbReference>
<dbReference type="Proteomes" id="UP000011082">
    <property type="component" value="Unassembled WGS sequence"/>
</dbReference>
<dbReference type="InterPro" id="IPR033762">
    <property type="entry name" value="MCM_OB"/>
</dbReference>
<dbReference type="InterPro" id="IPR012340">
    <property type="entry name" value="NA-bd_OB-fold"/>
</dbReference>
<dbReference type="PRINTS" id="PR01657">
    <property type="entry name" value="MCMFAMILY"/>
</dbReference>
<dbReference type="InterPro" id="IPR018525">
    <property type="entry name" value="MCM_CS"/>
</dbReference>
<dbReference type="VEuPathDB" id="MicrosporidiaDB:VICG_00435"/>
<dbReference type="PANTHER" id="PTHR11630:SF48">
    <property type="entry name" value="DNA HELICASE MCM9"/>
    <property type="match status" value="1"/>
</dbReference>
<dbReference type="AlphaFoldDB" id="L2GP71"/>
<name>L2GP71_VITCO</name>
<dbReference type="HOGENOM" id="CLU_000995_7_2_1"/>
<dbReference type="GO" id="GO:0017116">
    <property type="term" value="F:single-stranded DNA helicase activity"/>
    <property type="evidence" value="ECO:0007669"/>
    <property type="project" value="TreeGrafter"/>
</dbReference>
<dbReference type="SMART" id="SM00350">
    <property type="entry name" value="MCM"/>
    <property type="match status" value="1"/>
</dbReference>
<dbReference type="PANTHER" id="PTHR11630">
    <property type="entry name" value="DNA REPLICATION LICENSING FACTOR MCM FAMILY MEMBER"/>
    <property type="match status" value="1"/>
</dbReference>
<dbReference type="STRING" id="993615.L2GP71"/>
<keyword evidence="2 5" id="KW-0547">Nucleotide-binding</keyword>
<comment type="similarity">
    <text evidence="5">Belongs to the MCM family.</text>
</comment>
<dbReference type="EC" id="3.6.4.12" evidence="1"/>
<dbReference type="PROSITE" id="PS50051">
    <property type="entry name" value="MCM_2"/>
    <property type="match status" value="1"/>
</dbReference>
<dbReference type="EMBL" id="JH370131">
    <property type="protein sequence ID" value="ELA42683.1"/>
    <property type="molecule type" value="Genomic_DNA"/>
</dbReference>
<dbReference type="Pfam" id="PF17207">
    <property type="entry name" value="MCM_OB"/>
    <property type="match status" value="1"/>
</dbReference>
<proteinExistence type="inferred from homology"/>